<evidence type="ECO:0000313" key="2">
    <source>
        <dbReference type="EMBL" id="QEE26189.1"/>
    </source>
</evidence>
<dbReference type="InterPro" id="IPR022061">
    <property type="entry name" value="DUF3617"/>
</dbReference>
<keyword evidence="1" id="KW-0732">Signal</keyword>
<protein>
    <submittedName>
        <fullName evidence="2">DUF3617 family protein</fullName>
    </submittedName>
</protein>
<reference evidence="2 3" key="1">
    <citation type="submission" date="2019-08" db="EMBL/GenBank/DDBJ databases">
        <title>Complete genome sequence of Rhodanobacter glycinis strain T01E-68 isolated from tomato root.</title>
        <authorList>
            <person name="Weon H.-Y."/>
            <person name="Lee S.A."/>
        </authorList>
    </citation>
    <scope>NUCLEOTIDE SEQUENCE [LARGE SCALE GENOMIC DNA]</scope>
    <source>
        <strain evidence="2 3">T01E-68</strain>
    </source>
</reference>
<dbReference type="KEGG" id="rgl:CS053_17995"/>
<evidence type="ECO:0000313" key="3">
    <source>
        <dbReference type="Proteomes" id="UP000321807"/>
    </source>
</evidence>
<dbReference type="Proteomes" id="UP000321807">
    <property type="component" value="Chromosome"/>
</dbReference>
<dbReference type="AlphaFoldDB" id="A0A5B9E3A4"/>
<evidence type="ECO:0000256" key="1">
    <source>
        <dbReference type="SAM" id="SignalP"/>
    </source>
</evidence>
<proteinExistence type="predicted"/>
<accession>A0A5B9E3A4</accession>
<feature type="signal peptide" evidence="1">
    <location>
        <begin position="1"/>
        <end position="24"/>
    </location>
</feature>
<feature type="chain" id="PRO_5022801242" evidence="1">
    <location>
        <begin position="25"/>
        <end position="151"/>
    </location>
</feature>
<organism evidence="2 3">
    <name type="scientific">Rhodanobacter glycinis</name>
    <dbReference type="NCBI Taxonomy" id="582702"/>
    <lineage>
        <taxon>Bacteria</taxon>
        <taxon>Pseudomonadati</taxon>
        <taxon>Pseudomonadota</taxon>
        <taxon>Gammaproteobacteria</taxon>
        <taxon>Lysobacterales</taxon>
        <taxon>Rhodanobacteraceae</taxon>
        <taxon>Rhodanobacter</taxon>
    </lineage>
</organism>
<name>A0A5B9E3A4_9GAMM</name>
<dbReference type="RefSeq" id="WP_147628440.1">
    <property type="nucleotide sequence ID" value="NZ_CP042807.1"/>
</dbReference>
<gene>
    <name evidence="2" type="ORF">CS053_17995</name>
</gene>
<dbReference type="Pfam" id="PF12276">
    <property type="entry name" value="DUF3617"/>
    <property type="match status" value="1"/>
</dbReference>
<sequence length="151" mass="15886">MQPRFIYSVCGAALLALVAGPVSAANPDGRLMSFTMTTTMQMQGMSMPPHSTTRNICTAPGAFDPRQLVGRGMGAGCKLSDYRKTGSTITYHVACTQPQPLSSDGSFQQLGDGGFKGEMHTTTTAGGRAITVLTTYEGRQVGTCPYTPPAK</sequence>
<dbReference type="EMBL" id="CP042807">
    <property type="protein sequence ID" value="QEE26189.1"/>
    <property type="molecule type" value="Genomic_DNA"/>
</dbReference>